<dbReference type="PANTHER" id="PTHR43883:SF1">
    <property type="entry name" value="GLUCONOKINASE"/>
    <property type="match status" value="1"/>
</dbReference>
<dbReference type="PANTHER" id="PTHR43883">
    <property type="entry name" value="SLR0207 PROTEIN"/>
    <property type="match status" value="1"/>
</dbReference>
<dbReference type="Proteomes" id="UP001253193">
    <property type="component" value="Unassembled WGS sequence"/>
</dbReference>
<protein>
    <submittedName>
        <fullName evidence="2">RNA ligase family protein</fullName>
    </submittedName>
</protein>
<dbReference type="AlphaFoldDB" id="A0AAW8PZ40"/>
<feature type="domain" description="RNA ligase" evidence="1">
    <location>
        <begin position="37"/>
        <end position="189"/>
    </location>
</feature>
<organism evidence="2 3">
    <name type="scientific">Vibrio parahaemolyticus</name>
    <dbReference type="NCBI Taxonomy" id="670"/>
    <lineage>
        <taxon>Bacteria</taxon>
        <taxon>Pseudomonadati</taxon>
        <taxon>Pseudomonadota</taxon>
        <taxon>Gammaproteobacteria</taxon>
        <taxon>Vibrionales</taxon>
        <taxon>Vibrionaceae</taxon>
        <taxon>Vibrio</taxon>
    </lineage>
</organism>
<name>A0AAW8PZ40_VIBPH</name>
<dbReference type="EMBL" id="JAUHGG010000003">
    <property type="protein sequence ID" value="MDS1821289.1"/>
    <property type="molecule type" value="Genomic_DNA"/>
</dbReference>
<evidence type="ECO:0000259" key="1">
    <source>
        <dbReference type="Pfam" id="PF09414"/>
    </source>
</evidence>
<evidence type="ECO:0000313" key="3">
    <source>
        <dbReference type="Proteomes" id="UP001253193"/>
    </source>
</evidence>
<evidence type="ECO:0000313" key="2">
    <source>
        <dbReference type="EMBL" id="MDS1821289.1"/>
    </source>
</evidence>
<proteinExistence type="predicted"/>
<comment type="caution">
    <text evidence="2">The sequence shown here is derived from an EMBL/GenBank/DDBJ whole genome shotgun (WGS) entry which is preliminary data.</text>
</comment>
<reference evidence="2" key="1">
    <citation type="submission" date="2023-06" db="EMBL/GenBank/DDBJ databases">
        <title>Genomic Diversity of Vibrio spp. and Metagenomic Analysis of Pathogens in Florida Gulf Coastal Waters Following Hurricane Ian.</title>
        <authorList>
            <person name="Brumfield K.D."/>
        </authorList>
    </citation>
    <scope>NUCLEOTIDE SEQUENCE</scope>
    <source>
        <strain evidence="2">WBS2B-138</strain>
    </source>
</reference>
<accession>A0AAW8PZ40</accession>
<dbReference type="GO" id="GO:0016874">
    <property type="term" value="F:ligase activity"/>
    <property type="evidence" value="ECO:0007669"/>
    <property type="project" value="UniProtKB-KW"/>
</dbReference>
<dbReference type="InterPro" id="IPR052732">
    <property type="entry name" value="Cell-binding_unc_protein"/>
</dbReference>
<dbReference type="InterPro" id="IPR021122">
    <property type="entry name" value="RNA_ligase_dom_REL/Rnl2"/>
</dbReference>
<keyword evidence="2" id="KW-0436">Ligase</keyword>
<dbReference type="Pfam" id="PF09414">
    <property type="entry name" value="RNA_ligase"/>
    <property type="match status" value="1"/>
</dbReference>
<gene>
    <name evidence="2" type="ORF">QX249_11495</name>
</gene>
<dbReference type="SUPFAM" id="SSF56091">
    <property type="entry name" value="DNA ligase/mRNA capping enzyme, catalytic domain"/>
    <property type="match status" value="1"/>
</dbReference>
<sequence>MKRTKYGRTPHHPLSEEIKNDDKVIKPEFLKSLYGMEMVATLKADGECTTNYPDGYSHCRSIDSAAHESNSWVRGFAKSIGYTLHPMNRICGENLYAKHSIEYTDLTSYFYCFNVWNNDNVAISWDETKEFCRIRNIHTVTEVWRGVLTEQVIKDLWNGLDLEANEGLVFRVAGEIPYEKFEQLTFKLVREGHVQTDKHWKQSKIVKNTVVEGGQSNFNIEPLPEYFDSLK</sequence>
<dbReference type="RefSeq" id="WP_311020163.1">
    <property type="nucleotide sequence ID" value="NZ_JAUHGG010000003.1"/>
</dbReference>
<dbReference type="Gene3D" id="3.30.470.30">
    <property type="entry name" value="DNA ligase/mRNA capping enzyme"/>
    <property type="match status" value="1"/>
</dbReference>